<evidence type="ECO:0000256" key="2">
    <source>
        <dbReference type="SAM" id="Phobius"/>
    </source>
</evidence>
<dbReference type="EMBL" id="CAXITT010000001">
    <property type="protein sequence ID" value="CAL1526041.1"/>
    <property type="molecule type" value="Genomic_DNA"/>
</dbReference>
<gene>
    <name evidence="3" type="ORF">GSLYS_00000218001</name>
</gene>
<name>A0AAV2GY80_LYMST</name>
<proteinExistence type="predicted"/>
<evidence type="ECO:0000313" key="3">
    <source>
        <dbReference type="EMBL" id="CAL1526041.1"/>
    </source>
</evidence>
<feature type="region of interest" description="Disordered" evidence="1">
    <location>
        <begin position="23"/>
        <end position="56"/>
    </location>
</feature>
<feature type="compositionally biased region" description="Basic and acidic residues" evidence="1">
    <location>
        <begin position="37"/>
        <end position="46"/>
    </location>
</feature>
<dbReference type="AlphaFoldDB" id="A0AAV2GY80"/>
<dbReference type="Proteomes" id="UP001497497">
    <property type="component" value="Unassembled WGS sequence"/>
</dbReference>
<evidence type="ECO:0000313" key="4">
    <source>
        <dbReference type="Proteomes" id="UP001497497"/>
    </source>
</evidence>
<feature type="transmembrane region" description="Helical" evidence="2">
    <location>
        <begin position="72"/>
        <end position="93"/>
    </location>
</feature>
<comment type="caution">
    <text evidence="3">The sequence shown here is derived from an EMBL/GenBank/DDBJ whole genome shotgun (WGS) entry which is preliminary data.</text>
</comment>
<keyword evidence="4" id="KW-1185">Reference proteome</keyword>
<keyword evidence="2" id="KW-0812">Transmembrane</keyword>
<keyword evidence="2" id="KW-0472">Membrane</keyword>
<organism evidence="3 4">
    <name type="scientific">Lymnaea stagnalis</name>
    <name type="common">Great pond snail</name>
    <name type="synonym">Helix stagnalis</name>
    <dbReference type="NCBI Taxonomy" id="6523"/>
    <lineage>
        <taxon>Eukaryota</taxon>
        <taxon>Metazoa</taxon>
        <taxon>Spiralia</taxon>
        <taxon>Lophotrochozoa</taxon>
        <taxon>Mollusca</taxon>
        <taxon>Gastropoda</taxon>
        <taxon>Heterobranchia</taxon>
        <taxon>Euthyneura</taxon>
        <taxon>Panpulmonata</taxon>
        <taxon>Hygrophila</taxon>
        <taxon>Lymnaeoidea</taxon>
        <taxon>Lymnaeidae</taxon>
        <taxon>Lymnaea</taxon>
    </lineage>
</organism>
<sequence length="235" mass="26819">MPENTDDDDDDIFSGIEWIPNETEDADDLGEPATAHTETEDNAGRQDDEDQPERRRRTQSRGFFSCDNLDKFVGIFACLILTVIGYILCSLQYDLDKVPKFMKLTKLFKELHVFRKGFFSCHNLDKCIVIFVCLILTVIVYISWSLCDDLDKLAKLFQELHVFNKVKRPANYVPLKTLWEAGASPSEGQCRLGNETICPLVPLFYSSFKNCVLLSDDKDFDQSMASCLDETLGTR</sequence>
<reference evidence="3 4" key="1">
    <citation type="submission" date="2024-04" db="EMBL/GenBank/DDBJ databases">
        <authorList>
            <consortium name="Genoscope - CEA"/>
            <person name="William W."/>
        </authorList>
    </citation>
    <scope>NUCLEOTIDE SEQUENCE [LARGE SCALE GENOMIC DNA]</scope>
</reference>
<keyword evidence="2" id="KW-1133">Transmembrane helix</keyword>
<accession>A0AAV2GY80</accession>
<protein>
    <submittedName>
        <fullName evidence="3">Uncharacterized protein</fullName>
    </submittedName>
</protein>
<evidence type="ECO:0000256" key="1">
    <source>
        <dbReference type="SAM" id="MobiDB-lite"/>
    </source>
</evidence>
<feature type="transmembrane region" description="Helical" evidence="2">
    <location>
        <begin position="124"/>
        <end position="144"/>
    </location>
</feature>